<feature type="signal peptide" evidence="10">
    <location>
        <begin position="1"/>
        <end position="21"/>
    </location>
</feature>
<keyword evidence="2 8" id="KW-0813">Transport</keyword>
<evidence type="ECO:0000256" key="6">
    <source>
        <dbReference type="ARBA" id="ARBA00023136"/>
    </source>
</evidence>
<keyword evidence="14" id="KW-1185">Reference proteome</keyword>
<evidence type="ECO:0000259" key="12">
    <source>
        <dbReference type="Pfam" id="PF07715"/>
    </source>
</evidence>
<sequence length="1048" mass="116715">MYFKKIITVFLIVLSHCTLLAQDSITLEGTVTSREDGIPIPGVNVLILKSNTGTTTDFDGLYQLKVKKGDVVSFSFTGKKTITVAIDNQTRLDIALEEEASELEQVVVIGYGVQKKSSLTASVSKLENTNLDELPYSDVSNSIKGKIAGVQIRNTTGNVGDEPEIIVRGIGSISLSSAPLVVVDGFPFDDGLQFINPSTIESIEVLKDASSTAIYGSRGANGVILITTKEGKAEKTSFEFKSLSGFKQAARRIDILDAIEFSDLDRSRDQLVENFNAQQENREPNFVNYDNVQIGKRTIAQNIGGPTNWQDEALRNPARIENYQLNVYGGSSRTNYLISANYIYNEGLRKDNDLERLNLSARLKSKLSDNLSFDLKINPSYTLTRRSSINFTDTGRYETWIPVRHNQYTSDLTGQPVGSFAHALHFRNLNFDYVNPTTGLTENTGNIESLWTSSNFNPISRQEASRRNRFEYRLLANGSVKWKIAQGLTLRSSLGGYVRYRTGEEYFGSAGDRDGETEGILADQLTVKYINENTLNYNRDFNGHDLGILLGITYENTTERFSNLRITNFDDETITTLNGGTIIDLNNTFTLKDKTILSSYLGRINYAYKDRYLISVAGRADGFNKFGKNNKYGFFPSVSVGWNVANENFWRNSIGNTINNLKLRSSWGISGSAPALFDFLAPTIVDFANYSLGNTGGVTTGQGEVDFLQGNPDITWETNTEFNNGIDLGLFNGAVNLTVDYYYKLSEKLLLRQQISNSTGFDEQWNNIGKVQNSGWEFDLSTNLGKGKLKWQGSANISFNENKLISFGGSERIINNGERTDQYITRVGEPYIQFYGYRTDGIFQNADDLANSPSGIADAVGGLKRVDVNGDGIINEDDRTVIGDPFPDFIWGFTNTFTYGNLDLNFSFQGSQGGEVVWGEAFYNEVARYGTTYAEDQWFNENIPASRPGIRIGVPWLETDYAVQDASYISLREVVLGYSIPTHSVNKMGLEKMRIYISGQNLWYSAADDYLGNNPEGTTDRNNVLIRGYQRGVTPVQRQLALGLDINF</sequence>
<dbReference type="Pfam" id="PF13715">
    <property type="entry name" value="CarbopepD_reg_2"/>
    <property type="match status" value="1"/>
</dbReference>
<dbReference type="Pfam" id="PF07715">
    <property type="entry name" value="Plug"/>
    <property type="match status" value="1"/>
</dbReference>
<proteinExistence type="inferred from homology"/>
<comment type="subcellular location">
    <subcellularLocation>
        <location evidence="1 8">Cell outer membrane</location>
        <topology evidence="1 8">Multi-pass membrane protein</topology>
    </subcellularLocation>
</comment>
<keyword evidence="10" id="KW-0732">Signal</keyword>
<dbReference type="Pfam" id="PF00593">
    <property type="entry name" value="TonB_dep_Rec_b-barrel"/>
    <property type="match status" value="1"/>
</dbReference>
<dbReference type="InterPro" id="IPR037066">
    <property type="entry name" value="Plug_dom_sf"/>
</dbReference>
<organism evidence="13 14">
    <name type="scientific">Aquimarina amphilecti</name>
    <dbReference type="NCBI Taxonomy" id="1038014"/>
    <lineage>
        <taxon>Bacteria</taxon>
        <taxon>Pseudomonadati</taxon>
        <taxon>Bacteroidota</taxon>
        <taxon>Flavobacteriia</taxon>
        <taxon>Flavobacteriales</taxon>
        <taxon>Flavobacteriaceae</taxon>
        <taxon>Aquimarina</taxon>
    </lineage>
</organism>
<feature type="chain" id="PRO_5011651395" evidence="10">
    <location>
        <begin position="22"/>
        <end position="1048"/>
    </location>
</feature>
<evidence type="ECO:0000256" key="8">
    <source>
        <dbReference type="PROSITE-ProRule" id="PRU01360"/>
    </source>
</evidence>
<name>A0A1H7QG17_AQUAM</name>
<dbReference type="InterPro" id="IPR023997">
    <property type="entry name" value="TonB-dep_OMP_SusC/RagA_CS"/>
</dbReference>
<comment type="similarity">
    <text evidence="8 9">Belongs to the TonB-dependent receptor family.</text>
</comment>
<evidence type="ECO:0000256" key="10">
    <source>
        <dbReference type="SAM" id="SignalP"/>
    </source>
</evidence>
<evidence type="ECO:0000256" key="9">
    <source>
        <dbReference type="RuleBase" id="RU003357"/>
    </source>
</evidence>
<dbReference type="InterPro" id="IPR039426">
    <property type="entry name" value="TonB-dep_rcpt-like"/>
</dbReference>
<dbReference type="AlphaFoldDB" id="A0A1H7QG17"/>
<dbReference type="InterPro" id="IPR000531">
    <property type="entry name" value="Beta-barrel_TonB"/>
</dbReference>
<keyword evidence="5 9" id="KW-0798">TonB box</keyword>
<dbReference type="NCBIfam" id="TIGR04057">
    <property type="entry name" value="SusC_RagA_signa"/>
    <property type="match status" value="1"/>
</dbReference>
<dbReference type="EMBL" id="FOAB01000004">
    <property type="protein sequence ID" value="SEL46594.1"/>
    <property type="molecule type" value="Genomic_DNA"/>
</dbReference>
<dbReference type="Gene3D" id="2.40.170.20">
    <property type="entry name" value="TonB-dependent receptor, beta-barrel domain"/>
    <property type="match status" value="1"/>
</dbReference>
<dbReference type="Gene3D" id="2.60.40.1120">
    <property type="entry name" value="Carboxypeptidase-like, regulatory domain"/>
    <property type="match status" value="1"/>
</dbReference>
<protein>
    <submittedName>
        <fullName evidence="13">TonB-linked outer membrane protein, SusC/RagA family</fullName>
    </submittedName>
</protein>
<evidence type="ECO:0000313" key="13">
    <source>
        <dbReference type="EMBL" id="SEL46594.1"/>
    </source>
</evidence>
<reference evidence="13 14" key="1">
    <citation type="submission" date="2016-10" db="EMBL/GenBank/DDBJ databases">
        <authorList>
            <person name="de Groot N.N."/>
        </authorList>
    </citation>
    <scope>NUCLEOTIDE SEQUENCE [LARGE SCALE GENOMIC DNA]</scope>
    <source>
        <strain evidence="13 14">DSM 25232</strain>
    </source>
</reference>
<evidence type="ECO:0000256" key="5">
    <source>
        <dbReference type="ARBA" id="ARBA00023077"/>
    </source>
</evidence>
<keyword evidence="6 8" id="KW-0472">Membrane</keyword>
<evidence type="ECO:0000256" key="1">
    <source>
        <dbReference type="ARBA" id="ARBA00004571"/>
    </source>
</evidence>
<dbReference type="GO" id="GO:0009279">
    <property type="term" value="C:cell outer membrane"/>
    <property type="evidence" value="ECO:0007669"/>
    <property type="project" value="UniProtKB-SubCell"/>
</dbReference>
<dbReference type="InterPro" id="IPR023996">
    <property type="entry name" value="TonB-dep_OMP_SusC/RagA"/>
</dbReference>
<evidence type="ECO:0000256" key="7">
    <source>
        <dbReference type="ARBA" id="ARBA00023237"/>
    </source>
</evidence>
<dbReference type="STRING" id="1038014.SAMN04487910_2536"/>
<dbReference type="InterPro" id="IPR008969">
    <property type="entry name" value="CarboxyPept-like_regulatory"/>
</dbReference>
<keyword evidence="7 8" id="KW-0998">Cell outer membrane</keyword>
<evidence type="ECO:0000256" key="4">
    <source>
        <dbReference type="ARBA" id="ARBA00022692"/>
    </source>
</evidence>
<dbReference type="InterPro" id="IPR036942">
    <property type="entry name" value="Beta-barrel_TonB_sf"/>
</dbReference>
<evidence type="ECO:0000313" key="14">
    <source>
        <dbReference type="Proteomes" id="UP000198521"/>
    </source>
</evidence>
<dbReference type="InterPro" id="IPR012910">
    <property type="entry name" value="Plug_dom"/>
</dbReference>
<evidence type="ECO:0000259" key="11">
    <source>
        <dbReference type="Pfam" id="PF00593"/>
    </source>
</evidence>
<dbReference type="Gene3D" id="2.170.130.10">
    <property type="entry name" value="TonB-dependent receptor, plug domain"/>
    <property type="match status" value="1"/>
</dbReference>
<feature type="domain" description="TonB-dependent receptor plug" evidence="12">
    <location>
        <begin position="116"/>
        <end position="223"/>
    </location>
</feature>
<dbReference type="OrthoDB" id="9768177at2"/>
<keyword evidence="4 8" id="KW-0812">Transmembrane</keyword>
<gene>
    <name evidence="13" type="ORF">SAMN04487910_2536</name>
</gene>
<evidence type="ECO:0000256" key="2">
    <source>
        <dbReference type="ARBA" id="ARBA00022448"/>
    </source>
</evidence>
<keyword evidence="3 8" id="KW-1134">Transmembrane beta strand</keyword>
<dbReference type="SUPFAM" id="SSF56935">
    <property type="entry name" value="Porins"/>
    <property type="match status" value="1"/>
</dbReference>
<dbReference type="NCBIfam" id="TIGR04056">
    <property type="entry name" value="OMP_RagA_SusC"/>
    <property type="match status" value="1"/>
</dbReference>
<evidence type="ECO:0000256" key="3">
    <source>
        <dbReference type="ARBA" id="ARBA00022452"/>
    </source>
</evidence>
<dbReference type="RefSeq" id="WP_091408924.1">
    <property type="nucleotide sequence ID" value="NZ_FOAB01000004.1"/>
</dbReference>
<dbReference type="SUPFAM" id="SSF49464">
    <property type="entry name" value="Carboxypeptidase regulatory domain-like"/>
    <property type="match status" value="1"/>
</dbReference>
<dbReference type="PROSITE" id="PS52016">
    <property type="entry name" value="TONB_DEPENDENT_REC_3"/>
    <property type="match status" value="1"/>
</dbReference>
<accession>A0A1H7QG17</accession>
<feature type="domain" description="TonB-dependent receptor-like beta-barrel" evidence="11">
    <location>
        <begin position="423"/>
        <end position="868"/>
    </location>
</feature>
<dbReference type="Proteomes" id="UP000198521">
    <property type="component" value="Unassembled WGS sequence"/>
</dbReference>